<evidence type="ECO:0000313" key="3">
    <source>
        <dbReference type="Proteomes" id="UP000813824"/>
    </source>
</evidence>
<comment type="caution">
    <text evidence="2">The sequence shown here is derived from an EMBL/GenBank/DDBJ whole genome shotgun (WGS) entry which is preliminary data.</text>
</comment>
<evidence type="ECO:0000256" key="1">
    <source>
        <dbReference type="SAM" id="MobiDB-lite"/>
    </source>
</evidence>
<feature type="compositionally biased region" description="Acidic residues" evidence="1">
    <location>
        <begin position="61"/>
        <end position="71"/>
    </location>
</feature>
<gene>
    <name evidence="2" type="ORF">BXZ70DRAFT_252926</name>
</gene>
<dbReference type="OrthoDB" id="3362703at2759"/>
<protein>
    <submittedName>
        <fullName evidence="2">Uncharacterized protein</fullName>
    </submittedName>
</protein>
<feature type="compositionally biased region" description="Low complexity" evidence="1">
    <location>
        <begin position="119"/>
        <end position="140"/>
    </location>
</feature>
<accession>A0A8K0UZH7</accession>
<feature type="compositionally biased region" description="Basic residues" evidence="1">
    <location>
        <begin position="261"/>
        <end position="273"/>
    </location>
</feature>
<feature type="compositionally biased region" description="Basic and acidic residues" evidence="1">
    <location>
        <begin position="151"/>
        <end position="164"/>
    </location>
</feature>
<keyword evidence="3" id="KW-1185">Reference proteome</keyword>
<reference evidence="2" key="1">
    <citation type="journal article" date="2021" name="New Phytol.">
        <title>Evolutionary innovations through gain and loss of genes in the ectomycorrhizal Boletales.</title>
        <authorList>
            <person name="Wu G."/>
            <person name="Miyauchi S."/>
            <person name="Morin E."/>
            <person name="Kuo A."/>
            <person name="Drula E."/>
            <person name="Varga T."/>
            <person name="Kohler A."/>
            <person name="Feng B."/>
            <person name="Cao Y."/>
            <person name="Lipzen A."/>
            <person name="Daum C."/>
            <person name="Hundley H."/>
            <person name="Pangilinan J."/>
            <person name="Johnson J."/>
            <person name="Barry K."/>
            <person name="LaButti K."/>
            <person name="Ng V."/>
            <person name="Ahrendt S."/>
            <person name="Min B."/>
            <person name="Choi I.G."/>
            <person name="Park H."/>
            <person name="Plett J.M."/>
            <person name="Magnuson J."/>
            <person name="Spatafora J.W."/>
            <person name="Nagy L.G."/>
            <person name="Henrissat B."/>
            <person name="Grigoriev I.V."/>
            <person name="Yang Z.L."/>
            <person name="Xu J."/>
            <person name="Martin F.M."/>
        </authorList>
    </citation>
    <scope>NUCLEOTIDE SEQUENCE</scope>
    <source>
        <strain evidence="2">KKN 215</strain>
    </source>
</reference>
<feature type="compositionally biased region" description="Polar residues" evidence="1">
    <location>
        <begin position="280"/>
        <end position="289"/>
    </location>
</feature>
<proteinExistence type="predicted"/>
<organism evidence="2 3">
    <name type="scientific">Cristinia sonorae</name>
    <dbReference type="NCBI Taxonomy" id="1940300"/>
    <lineage>
        <taxon>Eukaryota</taxon>
        <taxon>Fungi</taxon>
        <taxon>Dikarya</taxon>
        <taxon>Basidiomycota</taxon>
        <taxon>Agaricomycotina</taxon>
        <taxon>Agaricomycetes</taxon>
        <taxon>Agaricomycetidae</taxon>
        <taxon>Agaricales</taxon>
        <taxon>Pleurotineae</taxon>
        <taxon>Stephanosporaceae</taxon>
        <taxon>Cristinia</taxon>
    </lineage>
</organism>
<feature type="compositionally biased region" description="Pro residues" evidence="1">
    <location>
        <begin position="79"/>
        <end position="91"/>
    </location>
</feature>
<name>A0A8K0UZH7_9AGAR</name>
<dbReference type="EMBL" id="JAEVFJ010000002">
    <property type="protein sequence ID" value="KAH8106839.1"/>
    <property type="molecule type" value="Genomic_DNA"/>
</dbReference>
<evidence type="ECO:0000313" key="2">
    <source>
        <dbReference type="EMBL" id="KAH8106839.1"/>
    </source>
</evidence>
<sequence>MHKSKRRITTESDEEDHYGSSSYQHRQQSDDDEFDPPPRPKRQRTVERSVSSDAMNIATEFEGELDVEAVSEDATFAPEPGPSSIPEPPQPVRRNSRNVRKPDYRALAGVSEGGRRRSVSSSVPATTTTTAPKAKRAAVVYSDDENEEYEGQQRSDRHARGRSGDDDDDEDDFEVEHTMRRSASKKGKSGGAAKGVKGKAKSEEKEIFVRDERKIVPPVPRSPSPSIQATKRPLADEDDQGAIDVPGNDKPDAEKSALPAFKKRKLPTIKKNKPPGAGTNGSTGPSTPVTRPALEKTAETERLPLPVVRKNAVAAPNADFDLRDASVYASLFQKPGGITPNSGLNRKEKEEERRKELNKMRDEARAKRLQEAKNTFNLQATHDKISRFEERLHARKSMAIFPNILGAAFKDIYERKKRAAASEGQRERR</sequence>
<feature type="region of interest" description="Disordered" evidence="1">
    <location>
        <begin position="1"/>
        <end position="302"/>
    </location>
</feature>
<feature type="compositionally biased region" description="Acidic residues" evidence="1">
    <location>
        <begin position="165"/>
        <end position="174"/>
    </location>
</feature>
<dbReference type="Proteomes" id="UP000813824">
    <property type="component" value="Unassembled WGS sequence"/>
</dbReference>
<feature type="compositionally biased region" description="Basic and acidic residues" evidence="1">
    <location>
        <begin position="200"/>
        <end position="215"/>
    </location>
</feature>
<dbReference type="AlphaFoldDB" id="A0A8K0UZH7"/>
<feature type="compositionally biased region" description="Basic and acidic residues" evidence="1">
    <location>
        <begin position="293"/>
        <end position="302"/>
    </location>
</feature>